<gene>
    <name evidence="1" type="ORF">S12H4_10704</name>
</gene>
<evidence type="ECO:0000313" key="1">
    <source>
        <dbReference type="EMBL" id="GAI65173.1"/>
    </source>
</evidence>
<evidence type="ECO:0008006" key="2">
    <source>
        <dbReference type="Google" id="ProtNLM"/>
    </source>
</evidence>
<proteinExistence type="predicted"/>
<name>X1QAC1_9ZZZZ</name>
<comment type="caution">
    <text evidence="1">The sequence shown here is derived from an EMBL/GenBank/DDBJ whole genome shotgun (WGS) entry which is preliminary data.</text>
</comment>
<accession>X1QAC1</accession>
<feature type="non-terminal residue" evidence="1">
    <location>
        <position position="1"/>
    </location>
</feature>
<organism evidence="1">
    <name type="scientific">marine sediment metagenome</name>
    <dbReference type="NCBI Taxonomy" id="412755"/>
    <lineage>
        <taxon>unclassified sequences</taxon>
        <taxon>metagenomes</taxon>
        <taxon>ecological metagenomes</taxon>
    </lineage>
</organism>
<dbReference type="AlphaFoldDB" id="X1QAC1"/>
<reference evidence="1" key="1">
    <citation type="journal article" date="2014" name="Front. Microbiol.">
        <title>High frequency of phylogenetically diverse reductive dehalogenase-homologous genes in deep subseafloor sedimentary metagenomes.</title>
        <authorList>
            <person name="Kawai M."/>
            <person name="Futagami T."/>
            <person name="Toyoda A."/>
            <person name="Takaki Y."/>
            <person name="Nishi S."/>
            <person name="Hori S."/>
            <person name="Arai W."/>
            <person name="Tsubouchi T."/>
            <person name="Morono Y."/>
            <person name="Uchiyama I."/>
            <person name="Ito T."/>
            <person name="Fujiyama A."/>
            <person name="Inagaki F."/>
            <person name="Takami H."/>
        </authorList>
    </citation>
    <scope>NUCLEOTIDE SEQUENCE</scope>
    <source>
        <strain evidence="1">Expedition CK06-06</strain>
    </source>
</reference>
<dbReference type="EMBL" id="BARW01004634">
    <property type="protein sequence ID" value="GAI65173.1"/>
    <property type="molecule type" value="Genomic_DNA"/>
</dbReference>
<sequence length="66" mass="8182">LIPSFIWKKDKYNHFQIVEKPIDLIREGDKETLINKNMEKVLEVMEKYIRDNISEWEMFHDIWSEK</sequence>
<protein>
    <recommendedName>
        <fullName evidence="2">Lipid A biosynthesis acyltransferase</fullName>
    </recommendedName>
</protein>